<dbReference type="InterPro" id="IPR053175">
    <property type="entry name" value="DHMBA_Reg_Transcription_Factor"/>
</dbReference>
<accession>A0A9P4M7Y3</accession>
<reference evidence="1" key="1">
    <citation type="journal article" date="2020" name="Stud. Mycol.">
        <title>101 Dothideomycetes genomes: a test case for predicting lifestyles and emergence of pathogens.</title>
        <authorList>
            <person name="Haridas S."/>
            <person name="Albert R."/>
            <person name="Binder M."/>
            <person name="Bloem J."/>
            <person name="Labutti K."/>
            <person name="Salamov A."/>
            <person name="Andreopoulos B."/>
            <person name="Baker S."/>
            <person name="Barry K."/>
            <person name="Bills G."/>
            <person name="Bluhm B."/>
            <person name="Cannon C."/>
            <person name="Castanera R."/>
            <person name="Culley D."/>
            <person name="Daum C."/>
            <person name="Ezra D."/>
            <person name="Gonzalez J."/>
            <person name="Henrissat B."/>
            <person name="Kuo A."/>
            <person name="Liang C."/>
            <person name="Lipzen A."/>
            <person name="Lutzoni F."/>
            <person name="Magnuson J."/>
            <person name="Mondo S."/>
            <person name="Nolan M."/>
            <person name="Ohm R."/>
            <person name="Pangilinan J."/>
            <person name="Park H.-J."/>
            <person name="Ramirez L."/>
            <person name="Alfaro M."/>
            <person name="Sun H."/>
            <person name="Tritt A."/>
            <person name="Yoshinaga Y."/>
            <person name="Zwiers L.-H."/>
            <person name="Turgeon B."/>
            <person name="Goodwin S."/>
            <person name="Spatafora J."/>
            <person name="Crous P."/>
            <person name="Grigoriev I."/>
        </authorList>
    </citation>
    <scope>NUCLEOTIDE SEQUENCE</scope>
    <source>
        <strain evidence="1">CBS 133067</strain>
    </source>
</reference>
<proteinExistence type="predicted"/>
<name>A0A9P4M7Y3_9PEZI</name>
<evidence type="ECO:0000313" key="2">
    <source>
        <dbReference type="Proteomes" id="UP000799772"/>
    </source>
</evidence>
<dbReference type="PANTHER" id="PTHR38791">
    <property type="entry name" value="ZN(II)2CYS6 TRANSCRIPTION FACTOR (EUROFUNG)-RELATED-RELATED"/>
    <property type="match status" value="1"/>
</dbReference>
<keyword evidence="2" id="KW-1185">Reference proteome</keyword>
<dbReference type="PANTHER" id="PTHR38791:SF1">
    <property type="entry name" value="TRANSCRIPTION FACTOR, PUTATIVE-RELATED"/>
    <property type="match status" value="1"/>
</dbReference>
<dbReference type="OrthoDB" id="5429770at2759"/>
<comment type="caution">
    <text evidence="1">The sequence shown here is derived from an EMBL/GenBank/DDBJ whole genome shotgun (WGS) entry which is preliminary data.</text>
</comment>
<evidence type="ECO:0000313" key="1">
    <source>
        <dbReference type="EMBL" id="KAF2096264.1"/>
    </source>
</evidence>
<organism evidence="1 2">
    <name type="scientific">Rhizodiscina lignyota</name>
    <dbReference type="NCBI Taxonomy" id="1504668"/>
    <lineage>
        <taxon>Eukaryota</taxon>
        <taxon>Fungi</taxon>
        <taxon>Dikarya</taxon>
        <taxon>Ascomycota</taxon>
        <taxon>Pezizomycotina</taxon>
        <taxon>Dothideomycetes</taxon>
        <taxon>Pleosporomycetidae</taxon>
        <taxon>Aulographales</taxon>
        <taxon>Rhizodiscinaceae</taxon>
        <taxon>Rhizodiscina</taxon>
    </lineage>
</organism>
<protein>
    <submittedName>
        <fullName evidence="1">Uncharacterized protein</fullName>
    </submittedName>
</protein>
<dbReference type="AlphaFoldDB" id="A0A9P4M7Y3"/>
<dbReference type="Proteomes" id="UP000799772">
    <property type="component" value="Unassembled WGS sequence"/>
</dbReference>
<dbReference type="EMBL" id="ML978130">
    <property type="protein sequence ID" value="KAF2096264.1"/>
    <property type="molecule type" value="Genomic_DNA"/>
</dbReference>
<gene>
    <name evidence="1" type="ORF">NA57DRAFT_59321</name>
</gene>
<sequence length="232" mass="26920">MPVEEKKTRCDRHGRQQPSFRLGKLLDRIAALRANMRGMLATEVVREALYLDSETVNLLDHMKTRLPYKIITSTESLVKAYTYKNFIHQHYSQNAARYWNVMRMLHLFFNEWIFCAFQHDLRGVILDQPATDDTLYDEWNQFPTKAALKAEEIIGDILASVPYSIELLEKPSPLWARFLVWPLASIGTSELCPVPAKMFIINRPKAVGERHELEHAKEAAMMLEEGVSIEDW</sequence>